<dbReference type="PhylomeDB" id="Q21567"/>
<sequence>MKHCFMIIGIFVFNVSAQTLQPQETCGQPALKIKAIHPEFGSATGFYGIAKGMSDGVHTNPNSKSYENLNKWLFENGTVTLNDVFADLVAGQPGPTIFWKLGFILVFVTLALCIVTAIWLCFYSCAPKKNSSDSKITGIVYAGLLVITFAIALNGLILFNTAESDLVDSIDKTMDYVKQIASDRTKVLTEGAYQVACEFLRTTSHNFAHLNSFVSNYTSTVVDDTESGVGIVDVNDFDLSGYRDQNQITIKSGNALVNRLRNMNTLDMDCKAHAKNLVKEIPVLEKTLPVSAAATRIIKGSMQLQRINSQIKDIKDHIQTESNRALKAIKQAQKIVDGSLKTINTSLIAYQQEVTEALSTLNSGHEHFVASSGYSSLKICVRLLVTLPICIGLVFCIIGCVAIALSLWKNTPSKFTLPTQFPKLATIVLVGFYVSIVVSIVLLLFSSTLFILGWFVSAICVPTFQDDNYTMFHSIHVSINRTNGPLDYLNIGKLFTSCRNPRMTLYSAIEGEKLFRLESVTEKLNLNAFRNMTNEKIMKLPNLTFSFEKHHEISFDKISHGYSTVKKSNLTDCDDEDAVQEYQEYIELLEKSYSLSDQFVDIVKTLSSNALNMTLIARDLNNDYFDSGDWSINESITALRTNLQTNIFMCRPFIDIFNNGGIILCQQLGKPIHGMWASAGLAGIAFLLQSILFLLVYRWLRQSDVDKKDSTAVPSVKSTSDPKVDTESSHASVHPTESVTTVTEGTNYELAKTPKTPAKRASRASFDTLDVVPKW</sequence>
<keyword evidence="3" id="KW-0732">Signal</keyword>
<feature type="region of interest" description="Disordered" evidence="1">
    <location>
        <begin position="710"/>
        <end position="775"/>
    </location>
</feature>
<dbReference type="Proteomes" id="UP000001940">
    <property type="component" value="Chromosome II"/>
</dbReference>
<evidence type="ECO:0000313" key="4">
    <source>
        <dbReference type="EMBL" id="CAA90126.3"/>
    </source>
</evidence>
<evidence type="ECO:0000256" key="3">
    <source>
        <dbReference type="SAM" id="SignalP"/>
    </source>
</evidence>
<dbReference type="PIR" id="T23807">
    <property type="entry name" value="T23807"/>
</dbReference>
<feature type="transmembrane region" description="Helical" evidence="2">
    <location>
        <begin position="383"/>
        <end position="408"/>
    </location>
</feature>
<keyword evidence="2" id="KW-1133">Transmembrane helix</keyword>
<reference evidence="4 5" key="1">
    <citation type="journal article" date="1998" name="Science">
        <title>Genome sequence of the nematode C. elegans: a platform for investigating biology.</title>
        <authorList>
            <consortium name="The C. elegans sequencing consortium"/>
            <person name="Sulson J.E."/>
            <person name="Waterston R."/>
        </authorList>
    </citation>
    <scope>NUCLEOTIDE SEQUENCE [LARGE SCALE GENOMIC DNA]</scope>
    <source>
        <strain evidence="4 5">Bristol N2</strain>
    </source>
</reference>
<dbReference type="eggNOG" id="ENOG502T0UG">
    <property type="taxonomic scope" value="Eukaryota"/>
</dbReference>
<dbReference type="PANTHER" id="PTHR11238">
    <property type="entry name" value="PROMININ ISOFORM D-RELATED"/>
    <property type="match status" value="1"/>
</dbReference>
<keyword evidence="2" id="KW-0812">Transmembrane</keyword>
<dbReference type="UCSC" id="M28.4">
    <property type="organism name" value="c. elegans"/>
</dbReference>
<evidence type="ECO:0000313" key="6">
    <source>
        <dbReference type="WormBase" id="M28.4"/>
    </source>
</evidence>
<evidence type="ECO:0000313" key="5">
    <source>
        <dbReference type="Proteomes" id="UP000001940"/>
    </source>
</evidence>
<organism evidence="4 5">
    <name type="scientific">Caenorhabditis elegans</name>
    <dbReference type="NCBI Taxonomy" id="6239"/>
    <lineage>
        <taxon>Eukaryota</taxon>
        <taxon>Metazoa</taxon>
        <taxon>Ecdysozoa</taxon>
        <taxon>Nematoda</taxon>
        <taxon>Chromadorea</taxon>
        <taxon>Rhabditida</taxon>
        <taxon>Rhabditina</taxon>
        <taxon>Rhabditomorpha</taxon>
        <taxon>Rhabditoidea</taxon>
        <taxon>Rhabditidae</taxon>
        <taxon>Peloderinae</taxon>
        <taxon>Caenorhabditis</taxon>
    </lineage>
</organism>
<feature type="transmembrane region" description="Helical" evidence="2">
    <location>
        <begin position="675"/>
        <end position="700"/>
    </location>
</feature>
<dbReference type="InParanoid" id="Q21567"/>
<dbReference type="PaxDb" id="6239-M28.4"/>
<evidence type="ECO:0000256" key="1">
    <source>
        <dbReference type="SAM" id="MobiDB-lite"/>
    </source>
</evidence>
<feature type="chain" id="PRO_5024820132" evidence="3">
    <location>
        <begin position="18"/>
        <end position="775"/>
    </location>
</feature>
<dbReference type="Bgee" id="WBGene00010895">
    <property type="expression patterns" value="Expressed in larva and 1 other cell type or tissue"/>
</dbReference>
<feature type="compositionally biased region" description="Polar residues" evidence="1">
    <location>
        <begin position="729"/>
        <end position="746"/>
    </location>
</feature>
<feature type="transmembrane region" description="Helical" evidence="2">
    <location>
        <begin position="138"/>
        <end position="159"/>
    </location>
</feature>
<dbReference type="AGR" id="WB:WBGene00010895"/>
<dbReference type="WormBase" id="M28.4">
    <property type="protein sequence ID" value="CE53950"/>
    <property type="gene ID" value="WBGene00010895"/>
</dbReference>
<feature type="transmembrane region" description="Helical" evidence="2">
    <location>
        <begin position="429"/>
        <end position="456"/>
    </location>
</feature>
<name>Q21567_CAEEL</name>
<dbReference type="PANTHER" id="PTHR11238:SF9">
    <property type="entry name" value="PROMININ, ISOFORM D"/>
    <property type="match status" value="1"/>
</dbReference>
<feature type="transmembrane region" description="Helical" evidence="2">
    <location>
        <begin position="97"/>
        <end position="126"/>
    </location>
</feature>
<gene>
    <name evidence="4" type="ORF">CELE_M28.4</name>
    <name evidence="4 6" type="ORF">M28.4</name>
</gene>
<dbReference type="AlphaFoldDB" id="Q21567"/>
<keyword evidence="5" id="KW-1185">Reference proteome</keyword>
<protein>
    <submittedName>
        <fullName evidence="4">Protein tweety homolog</fullName>
    </submittedName>
</protein>
<accession>Q21567</accession>
<dbReference type="FunCoup" id="Q21567">
    <property type="interactions" value="1"/>
</dbReference>
<evidence type="ECO:0000256" key="2">
    <source>
        <dbReference type="SAM" id="Phobius"/>
    </source>
</evidence>
<keyword evidence="2" id="KW-0472">Membrane</keyword>
<dbReference type="OrthoDB" id="5818040at2759"/>
<dbReference type="HOGENOM" id="CLU_377328_0_0_1"/>
<feature type="signal peptide" evidence="3">
    <location>
        <begin position="1"/>
        <end position="17"/>
    </location>
</feature>
<proteinExistence type="predicted"/>
<dbReference type="EMBL" id="BX284602">
    <property type="protein sequence ID" value="CAA90126.3"/>
    <property type="molecule type" value="Genomic_DNA"/>
</dbReference>